<comment type="caution">
    <text evidence="2">The sequence shown here is derived from an EMBL/GenBank/DDBJ whole genome shotgun (WGS) entry which is preliminary data.</text>
</comment>
<evidence type="ECO:0000313" key="2">
    <source>
        <dbReference type="EMBL" id="KAI1698308.1"/>
    </source>
</evidence>
<dbReference type="PANTHER" id="PTHR23021">
    <property type="entry name" value="SERPENTINE RECEPTOR, CLASS T"/>
    <property type="match status" value="1"/>
</dbReference>
<dbReference type="EMBL" id="JAKKPZ010000224">
    <property type="protein sequence ID" value="KAI1698308.1"/>
    <property type="molecule type" value="Genomic_DNA"/>
</dbReference>
<accession>A0AAD4QYH8</accession>
<dbReference type="Pfam" id="PF10321">
    <property type="entry name" value="7TM_GPCR_Srt"/>
    <property type="match status" value="1"/>
</dbReference>
<feature type="transmembrane region" description="Helical" evidence="1">
    <location>
        <begin position="184"/>
        <end position="207"/>
    </location>
</feature>
<dbReference type="Proteomes" id="UP001201812">
    <property type="component" value="Unassembled WGS sequence"/>
</dbReference>
<sequence length="365" mass="41077">MGKKVWYRWTPLIEIYNPVWLVTRAAPGHTMELLIFRYSEFEKLYNCSYDISLIPVEKRINHADGFMMIGLSALFVVIYIPTLIVMCKHMSKTAYKLMFIIGFADATTLTMMLPFGLTSLTGVVFCSYPKSFYVNGCLAEGLWIFSTEMSSVLTLYRCLELAKLVNSNPSTARVADWFFKEKRYLIWISISLLHSILCTSFGTPLVYSPIYGTYAPNPHAGYIEDIDLRFSNLHSKVYTMALLSVGIGLFIAFVYLMISLRKGHSNGPSPQVLAAEKKALVQAVIITSCFAITIIYWEVVFNGVFNTVPRIATFIGMTMSVCGSGLPGLLYVCMNKTVSDSVLKLLRIKRETKRTTVVSLVKNMS</sequence>
<evidence type="ECO:0000256" key="1">
    <source>
        <dbReference type="SAM" id="Phobius"/>
    </source>
</evidence>
<dbReference type="SUPFAM" id="SSF81321">
    <property type="entry name" value="Family A G protein-coupled receptor-like"/>
    <property type="match status" value="1"/>
</dbReference>
<feature type="transmembrane region" description="Helical" evidence="1">
    <location>
        <begin position="97"/>
        <end position="120"/>
    </location>
</feature>
<feature type="transmembrane region" description="Helical" evidence="1">
    <location>
        <begin position="237"/>
        <end position="258"/>
    </location>
</feature>
<name>A0AAD4QYH8_9BILA</name>
<feature type="transmembrane region" description="Helical" evidence="1">
    <location>
        <begin position="279"/>
        <end position="299"/>
    </location>
</feature>
<feature type="transmembrane region" description="Helical" evidence="1">
    <location>
        <begin position="311"/>
        <end position="334"/>
    </location>
</feature>
<organism evidence="2 3">
    <name type="scientific">Ditylenchus destructor</name>
    <dbReference type="NCBI Taxonomy" id="166010"/>
    <lineage>
        <taxon>Eukaryota</taxon>
        <taxon>Metazoa</taxon>
        <taxon>Ecdysozoa</taxon>
        <taxon>Nematoda</taxon>
        <taxon>Chromadorea</taxon>
        <taxon>Rhabditida</taxon>
        <taxon>Tylenchina</taxon>
        <taxon>Tylenchomorpha</taxon>
        <taxon>Sphaerularioidea</taxon>
        <taxon>Anguinidae</taxon>
        <taxon>Anguininae</taxon>
        <taxon>Ditylenchus</taxon>
    </lineage>
</organism>
<keyword evidence="1" id="KW-0472">Membrane</keyword>
<keyword evidence="1" id="KW-1133">Transmembrane helix</keyword>
<keyword evidence="3" id="KW-1185">Reference proteome</keyword>
<evidence type="ECO:0000313" key="3">
    <source>
        <dbReference type="Proteomes" id="UP001201812"/>
    </source>
</evidence>
<dbReference type="InterPro" id="IPR019425">
    <property type="entry name" value="7TM_GPCR_serpentine_rcpt_Srt"/>
</dbReference>
<dbReference type="AlphaFoldDB" id="A0AAD4QYH8"/>
<feature type="transmembrane region" description="Helical" evidence="1">
    <location>
        <begin position="65"/>
        <end position="85"/>
    </location>
</feature>
<keyword evidence="1" id="KW-0812">Transmembrane</keyword>
<reference evidence="2" key="1">
    <citation type="submission" date="2022-01" db="EMBL/GenBank/DDBJ databases">
        <title>Genome Sequence Resource for Two Populations of Ditylenchus destructor, the Migratory Endoparasitic Phytonematode.</title>
        <authorList>
            <person name="Zhang H."/>
            <person name="Lin R."/>
            <person name="Xie B."/>
        </authorList>
    </citation>
    <scope>NUCLEOTIDE SEQUENCE</scope>
    <source>
        <strain evidence="2">BazhouSP</strain>
    </source>
</reference>
<gene>
    <name evidence="2" type="ORF">DdX_17979</name>
</gene>
<proteinExistence type="predicted"/>
<protein>
    <submittedName>
        <fullName evidence="2">Serpentine type 7TM GPCR chemoreceptor srt domain-containing protein</fullName>
    </submittedName>
</protein>
<dbReference type="Gene3D" id="1.20.1070.10">
    <property type="entry name" value="Rhodopsin 7-helix transmembrane proteins"/>
    <property type="match status" value="1"/>
</dbReference>